<dbReference type="EMBL" id="CAEZVK010000141">
    <property type="protein sequence ID" value="CAB4638441.1"/>
    <property type="molecule type" value="Genomic_DNA"/>
</dbReference>
<accession>A0A094Q0C1</accession>
<protein>
    <submittedName>
        <fullName evidence="8">Putative sulfur carrier protein</fullName>
    </submittedName>
    <submittedName>
        <fullName evidence="1">Unannotated protein</fullName>
    </submittedName>
</protein>
<dbReference type="Pfam" id="PF02597">
    <property type="entry name" value="ThiS"/>
    <property type="match status" value="1"/>
</dbReference>
<evidence type="ECO:0000313" key="4">
    <source>
        <dbReference type="EMBL" id="CAB4621948.1"/>
    </source>
</evidence>
<dbReference type="EMBL" id="CAEZTG010000023">
    <property type="protein sequence ID" value="CAB4558772.1"/>
    <property type="molecule type" value="Genomic_DNA"/>
</dbReference>
<reference evidence="8" key="1">
    <citation type="submission" date="2014-06" db="EMBL/GenBank/DDBJ databases">
        <title>Key roles for freshwater Actinobacteria revealed by deep metagenomic sequencing.</title>
        <authorList>
            <person name="Ghai R."/>
            <person name="Mizuno C.M."/>
            <person name="Picazo A."/>
            <person name="Camacho A."/>
            <person name="Rodriguez-Valera F."/>
        </authorList>
    </citation>
    <scope>NUCLEOTIDE SEQUENCE</scope>
</reference>
<gene>
    <name evidence="8" type="ORF">GM51_11705</name>
    <name evidence="1" type="ORF">UFOPK1495_00722</name>
    <name evidence="2" type="ORF">UFOPK1603_00397</name>
    <name evidence="3" type="ORF">UFOPK1711_01281</name>
    <name evidence="4" type="ORF">UFOPK1827_02050</name>
    <name evidence="5" type="ORF">UFOPK2000_01184</name>
    <name evidence="6" type="ORF">UFOPK2143_00620</name>
    <name evidence="7" type="ORF">UFOPK2350_00011</name>
</gene>
<dbReference type="InterPro" id="IPR003749">
    <property type="entry name" value="ThiS/MoaD-like"/>
</dbReference>
<dbReference type="EMBL" id="CAEZVV010000024">
    <property type="protein sequence ID" value="CAB4640673.1"/>
    <property type="molecule type" value="Genomic_DNA"/>
</dbReference>
<dbReference type="PANTHER" id="PTHR38031:SF1">
    <property type="entry name" value="SULFUR CARRIER PROTEIN CYSO"/>
    <property type="match status" value="1"/>
</dbReference>
<evidence type="ECO:0000313" key="3">
    <source>
        <dbReference type="EMBL" id="CAB4582217.1"/>
    </source>
</evidence>
<dbReference type="Gene3D" id="3.10.20.30">
    <property type="match status" value="1"/>
</dbReference>
<organism evidence="8">
    <name type="scientific">freshwater metagenome</name>
    <dbReference type="NCBI Taxonomy" id="449393"/>
    <lineage>
        <taxon>unclassified sequences</taxon>
        <taxon>metagenomes</taxon>
        <taxon>ecological metagenomes</taxon>
    </lineage>
</organism>
<dbReference type="InterPro" id="IPR052045">
    <property type="entry name" value="Sulfur_Carrier/Prot_Modifier"/>
</dbReference>
<proteinExistence type="predicted"/>
<evidence type="ECO:0000313" key="1">
    <source>
        <dbReference type="EMBL" id="CAB4549065.1"/>
    </source>
</evidence>
<dbReference type="EMBL" id="CAEZXE010000001">
    <property type="protein sequence ID" value="CAB4665155.1"/>
    <property type="molecule type" value="Genomic_DNA"/>
</dbReference>
<dbReference type="EMBL" id="CAEZUO010000177">
    <property type="protein sequence ID" value="CAB4621948.1"/>
    <property type="molecule type" value="Genomic_DNA"/>
</dbReference>
<dbReference type="InterPro" id="IPR012675">
    <property type="entry name" value="Beta-grasp_dom_sf"/>
</dbReference>
<evidence type="ECO:0000313" key="5">
    <source>
        <dbReference type="EMBL" id="CAB4638441.1"/>
    </source>
</evidence>
<name>A0A094Q0C1_9ZZZZ</name>
<dbReference type="SUPFAM" id="SSF54285">
    <property type="entry name" value="MoaD/ThiS"/>
    <property type="match status" value="1"/>
</dbReference>
<dbReference type="EMBL" id="CAEZTR010000082">
    <property type="protein sequence ID" value="CAB4582217.1"/>
    <property type="molecule type" value="Genomic_DNA"/>
</dbReference>
<evidence type="ECO:0000313" key="6">
    <source>
        <dbReference type="EMBL" id="CAB4640673.1"/>
    </source>
</evidence>
<dbReference type="EMBL" id="CAEZSU010000062">
    <property type="protein sequence ID" value="CAB4549065.1"/>
    <property type="molecule type" value="Genomic_DNA"/>
</dbReference>
<evidence type="ECO:0000313" key="7">
    <source>
        <dbReference type="EMBL" id="CAB4665155.1"/>
    </source>
</evidence>
<reference evidence="1" key="2">
    <citation type="submission" date="2020-05" db="EMBL/GenBank/DDBJ databases">
        <authorList>
            <person name="Chiriac C."/>
            <person name="Salcher M."/>
            <person name="Ghai R."/>
            <person name="Kavagutti S V."/>
        </authorList>
    </citation>
    <scope>NUCLEOTIDE SEQUENCE</scope>
</reference>
<dbReference type="InterPro" id="IPR016155">
    <property type="entry name" value="Mopterin_synth/thiamin_S_b"/>
</dbReference>
<dbReference type="AlphaFoldDB" id="A0A094Q0C1"/>
<dbReference type="PANTHER" id="PTHR38031">
    <property type="entry name" value="SULFUR CARRIER PROTEIN SLR0821-RELATED"/>
    <property type="match status" value="1"/>
</dbReference>
<sequence>MSVSVRVPPVFRPLTSGQSTVSVEGATVAQVLASLDAAYPGFSEKLLSDDGSLVRYVNVFVDDDDVRFMEGLDTVVPDGVTVSIMQAVAGGA</sequence>
<dbReference type="EMBL" id="JNSL01000074">
    <property type="protein sequence ID" value="KGA16837.1"/>
    <property type="molecule type" value="Genomic_DNA"/>
</dbReference>
<evidence type="ECO:0000313" key="2">
    <source>
        <dbReference type="EMBL" id="CAB4558772.1"/>
    </source>
</evidence>
<evidence type="ECO:0000313" key="8">
    <source>
        <dbReference type="EMBL" id="KGA16837.1"/>
    </source>
</evidence>